<protein>
    <submittedName>
        <fullName evidence="1">Uncharacterized protein</fullName>
    </submittedName>
</protein>
<organism evidence="1 2">
    <name type="scientific">Punica granatum</name>
    <name type="common">Pomegranate</name>
    <dbReference type="NCBI Taxonomy" id="22663"/>
    <lineage>
        <taxon>Eukaryota</taxon>
        <taxon>Viridiplantae</taxon>
        <taxon>Streptophyta</taxon>
        <taxon>Embryophyta</taxon>
        <taxon>Tracheophyta</taxon>
        <taxon>Spermatophyta</taxon>
        <taxon>Magnoliopsida</taxon>
        <taxon>eudicotyledons</taxon>
        <taxon>Gunneridae</taxon>
        <taxon>Pentapetalae</taxon>
        <taxon>rosids</taxon>
        <taxon>malvids</taxon>
        <taxon>Myrtales</taxon>
        <taxon>Lythraceae</taxon>
        <taxon>Punica</taxon>
    </lineage>
</organism>
<evidence type="ECO:0000313" key="2">
    <source>
        <dbReference type="Proteomes" id="UP000233551"/>
    </source>
</evidence>
<dbReference type="Proteomes" id="UP000233551">
    <property type="component" value="Unassembled WGS sequence"/>
</dbReference>
<sequence>MGPAAMVASIAVITHLIGVVDDDKVAAAIKGPDHGRYPLPPIGVVGDDRGRHRPRLVG</sequence>
<name>A0A2I0IPD8_PUNGR</name>
<dbReference type="EMBL" id="PGOL01002693">
    <property type="protein sequence ID" value="PKI45859.1"/>
    <property type="molecule type" value="Genomic_DNA"/>
</dbReference>
<accession>A0A2I0IPD8</accession>
<evidence type="ECO:0000313" key="1">
    <source>
        <dbReference type="EMBL" id="PKI45859.1"/>
    </source>
</evidence>
<comment type="caution">
    <text evidence="1">The sequence shown here is derived from an EMBL/GenBank/DDBJ whole genome shotgun (WGS) entry which is preliminary data.</text>
</comment>
<proteinExistence type="predicted"/>
<keyword evidence="2" id="KW-1185">Reference proteome</keyword>
<dbReference type="AlphaFoldDB" id="A0A2I0IPD8"/>
<gene>
    <name evidence="1" type="ORF">CRG98_033757</name>
</gene>
<reference evidence="1 2" key="1">
    <citation type="submission" date="2017-11" db="EMBL/GenBank/DDBJ databases">
        <title>De-novo sequencing of pomegranate (Punica granatum L.) genome.</title>
        <authorList>
            <person name="Akparov Z."/>
            <person name="Amiraslanov A."/>
            <person name="Hajiyeva S."/>
            <person name="Abbasov M."/>
            <person name="Kaur K."/>
            <person name="Hamwieh A."/>
            <person name="Solovyev V."/>
            <person name="Salamov A."/>
            <person name="Braich B."/>
            <person name="Kosarev P."/>
            <person name="Mahmoud A."/>
            <person name="Hajiyev E."/>
            <person name="Babayeva S."/>
            <person name="Izzatullayeva V."/>
            <person name="Mammadov A."/>
            <person name="Mammadov A."/>
            <person name="Sharifova S."/>
            <person name="Ojaghi J."/>
            <person name="Eynullazada K."/>
            <person name="Bayramov B."/>
            <person name="Abdulazimova A."/>
            <person name="Shahmuradov I."/>
        </authorList>
    </citation>
    <scope>NUCLEOTIDE SEQUENCE [LARGE SCALE GENOMIC DNA]</scope>
    <source>
        <strain evidence="2">cv. AG2017</strain>
        <tissue evidence="1">Leaf</tissue>
    </source>
</reference>